<evidence type="ECO:0000256" key="5">
    <source>
        <dbReference type="ARBA" id="ARBA00022989"/>
    </source>
</evidence>
<feature type="transmembrane region" description="Helical" evidence="7">
    <location>
        <begin position="159"/>
        <end position="180"/>
    </location>
</feature>
<dbReference type="AlphaFoldDB" id="A0A9D1EEI8"/>
<dbReference type="InterPro" id="IPR036259">
    <property type="entry name" value="MFS_trans_sf"/>
</dbReference>
<feature type="transmembrane region" description="Helical" evidence="7">
    <location>
        <begin position="324"/>
        <end position="347"/>
    </location>
</feature>
<comment type="similarity">
    <text evidence="2">Belongs to the major facilitator superfamily.</text>
</comment>
<protein>
    <submittedName>
        <fullName evidence="8">MFS transporter</fullName>
    </submittedName>
</protein>
<dbReference type="SUPFAM" id="SSF103473">
    <property type="entry name" value="MFS general substrate transporter"/>
    <property type="match status" value="1"/>
</dbReference>
<comment type="caution">
    <text evidence="8">The sequence shown here is derived from an EMBL/GenBank/DDBJ whole genome shotgun (WGS) entry which is preliminary data.</text>
</comment>
<feature type="transmembrane region" description="Helical" evidence="7">
    <location>
        <begin position="243"/>
        <end position="261"/>
    </location>
</feature>
<name>A0A9D1EEI8_9FIRM</name>
<proteinExistence type="inferred from homology"/>
<feature type="transmembrane region" description="Helical" evidence="7">
    <location>
        <begin position="74"/>
        <end position="91"/>
    </location>
</feature>
<comment type="subcellular location">
    <subcellularLocation>
        <location evidence="1">Cell membrane</location>
        <topology evidence="1">Multi-pass membrane protein</topology>
    </subcellularLocation>
</comment>
<evidence type="ECO:0000313" key="9">
    <source>
        <dbReference type="Proteomes" id="UP000824201"/>
    </source>
</evidence>
<dbReference type="InterPro" id="IPR051788">
    <property type="entry name" value="MFS_Transporter"/>
</dbReference>
<feature type="transmembrane region" description="Helical" evidence="7">
    <location>
        <begin position="133"/>
        <end position="153"/>
    </location>
</feature>
<keyword evidence="4 7" id="KW-0812">Transmembrane</keyword>
<feature type="transmembrane region" description="Helical" evidence="7">
    <location>
        <begin position="201"/>
        <end position="223"/>
    </location>
</feature>
<feature type="transmembrane region" description="Helical" evidence="7">
    <location>
        <begin position="39"/>
        <end position="62"/>
    </location>
</feature>
<dbReference type="PANTHER" id="PTHR23514:SF3">
    <property type="entry name" value="BYPASS OF STOP CODON PROTEIN 6"/>
    <property type="match status" value="1"/>
</dbReference>
<dbReference type="GO" id="GO:0022857">
    <property type="term" value="F:transmembrane transporter activity"/>
    <property type="evidence" value="ECO:0007669"/>
    <property type="project" value="InterPro"/>
</dbReference>
<evidence type="ECO:0000256" key="2">
    <source>
        <dbReference type="ARBA" id="ARBA00008335"/>
    </source>
</evidence>
<dbReference type="PANTHER" id="PTHR23514">
    <property type="entry name" value="BYPASS OF STOP CODON PROTEIN 6"/>
    <property type="match status" value="1"/>
</dbReference>
<organism evidence="8 9">
    <name type="scientific">Candidatus Fimimorpha faecalis</name>
    <dbReference type="NCBI Taxonomy" id="2840824"/>
    <lineage>
        <taxon>Bacteria</taxon>
        <taxon>Bacillati</taxon>
        <taxon>Bacillota</taxon>
        <taxon>Clostridia</taxon>
        <taxon>Eubacteriales</taxon>
        <taxon>Candidatus Fimimorpha</taxon>
    </lineage>
</organism>
<evidence type="ECO:0000313" key="8">
    <source>
        <dbReference type="EMBL" id="HIR88508.1"/>
    </source>
</evidence>
<reference evidence="8" key="2">
    <citation type="journal article" date="2021" name="PeerJ">
        <title>Extensive microbial diversity within the chicken gut microbiome revealed by metagenomics and culture.</title>
        <authorList>
            <person name="Gilroy R."/>
            <person name="Ravi A."/>
            <person name="Getino M."/>
            <person name="Pursley I."/>
            <person name="Horton D.L."/>
            <person name="Alikhan N.F."/>
            <person name="Baker D."/>
            <person name="Gharbi K."/>
            <person name="Hall N."/>
            <person name="Watson M."/>
            <person name="Adriaenssens E.M."/>
            <person name="Foster-Nyarko E."/>
            <person name="Jarju S."/>
            <person name="Secka A."/>
            <person name="Antonio M."/>
            <person name="Oren A."/>
            <person name="Chaudhuri R.R."/>
            <person name="La Ragione R."/>
            <person name="Hildebrand F."/>
            <person name="Pallen M.J."/>
        </authorList>
    </citation>
    <scope>NUCLEOTIDE SEQUENCE</scope>
    <source>
        <strain evidence="8">ChiW13-3771</strain>
    </source>
</reference>
<feature type="transmembrane region" description="Helical" evidence="7">
    <location>
        <begin position="97"/>
        <end position="121"/>
    </location>
</feature>
<dbReference type="GO" id="GO:0005886">
    <property type="term" value="C:plasma membrane"/>
    <property type="evidence" value="ECO:0007669"/>
    <property type="project" value="UniProtKB-SubCell"/>
</dbReference>
<feature type="transmembrane region" description="Helical" evidence="7">
    <location>
        <begin position="353"/>
        <end position="370"/>
    </location>
</feature>
<evidence type="ECO:0000256" key="7">
    <source>
        <dbReference type="SAM" id="Phobius"/>
    </source>
</evidence>
<gene>
    <name evidence="8" type="ORF">IAC96_06105</name>
</gene>
<keyword evidence="5 7" id="KW-1133">Transmembrane helix</keyword>
<dbReference type="Pfam" id="PF07690">
    <property type="entry name" value="MFS_1"/>
    <property type="match status" value="1"/>
</dbReference>
<dbReference type="Proteomes" id="UP000824201">
    <property type="component" value="Unassembled WGS sequence"/>
</dbReference>
<keyword evidence="3" id="KW-0813">Transport</keyword>
<evidence type="ECO:0000256" key="1">
    <source>
        <dbReference type="ARBA" id="ARBA00004651"/>
    </source>
</evidence>
<evidence type="ECO:0000256" key="6">
    <source>
        <dbReference type="ARBA" id="ARBA00023136"/>
    </source>
</evidence>
<evidence type="ECO:0000256" key="3">
    <source>
        <dbReference type="ARBA" id="ARBA00022448"/>
    </source>
</evidence>
<reference evidence="8" key="1">
    <citation type="submission" date="2020-10" db="EMBL/GenBank/DDBJ databases">
        <authorList>
            <person name="Gilroy R."/>
        </authorList>
    </citation>
    <scope>NUCLEOTIDE SEQUENCE</scope>
    <source>
        <strain evidence="8">ChiW13-3771</strain>
    </source>
</reference>
<feature type="transmembrane region" description="Helical" evidence="7">
    <location>
        <begin position="12"/>
        <end position="33"/>
    </location>
</feature>
<keyword evidence="6 7" id="KW-0472">Membrane</keyword>
<dbReference type="InterPro" id="IPR011701">
    <property type="entry name" value="MFS"/>
</dbReference>
<sequence>MEKKQTMQRTAGLFTFFLSGICAISSGVIVSILQESYGFAYSMTGTLLSFMNIGNLLAGFAAGILPSKLGMKKTVILLTFGYGCGYWLMGLSGWVGILMLAFFLVGVAKGSTINTCTILVGNNSKDRTKSMNFMHSCYAFGALLCPFLIAVALNGSRALPMFLLAACGILLWIVFIVTPMDTKEKQKVKTSDWNFLKDKKFWLITGLLFSQNAAETSVTGWLVTYFKGSGMISGELSPYTVTIMWSATLIARMLIAFVIPIKNASSAMIKMGIGCIIFYVGLMMANTQMAAILLLFAFAFSMAGMNPTAVASAGRMTSVTSMGVMLPVASSGAIIMPWIIGIVAEYAGIELGMASNVIPCVTMLLFAIAIKRLSIE</sequence>
<accession>A0A9D1EEI8</accession>
<dbReference type="EMBL" id="DVHN01000070">
    <property type="protein sequence ID" value="HIR88508.1"/>
    <property type="molecule type" value="Genomic_DNA"/>
</dbReference>
<dbReference type="Gene3D" id="1.20.1250.20">
    <property type="entry name" value="MFS general substrate transporter like domains"/>
    <property type="match status" value="2"/>
</dbReference>
<evidence type="ECO:0000256" key="4">
    <source>
        <dbReference type="ARBA" id="ARBA00022692"/>
    </source>
</evidence>